<evidence type="ECO:0000256" key="8">
    <source>
        <dbReference type="PIRSR" id="PIRSR000099-3"/>
    </source>
</evidence>
<evidence type="ECO:0000256" key="10">
    <source>
        <dbReference type="RuleBase" id="RU004175"/>
    </source>
</evidence>
<feature type="binding site" evidence="5 8">
    <location>
        <position position="323"/>
    </location>
    <ligand>
        <name>substrate</name>
    </ligand>
</feature>
<evidence type="ECO:0000256" key="6">
    <source>
        <dbReference type="PIRSR" id="PIRSR000099-1"/>
    </source>
</evidence>
<feature type="binding site" evidence="5 8">
    <location>
        <position position="258"/>
    </location>
    <ligand>
        <name>substrate</name>
    </ligand>
</feature>
<dbReference type="EMBL" id="LT605205">
    <property type="protein sequence ID" value="SCD20907.1"/>
    <property type="molecule type" value="Genomic_DNA"/>
</dbReference>
<feature type="compositionally biased region" description="Acidic residues" evidence="11">
    <location>
        <begin position="468"/>
        <end position="482"/>
    </location>
</feature>
<dbReference type="GO" id="GO:0004399">
    <property type="term" value="F:histidinol dehydrogenase activity"/>
    <property type="evidence" value="ECO:0007669"/>
    <property type="project" value="UniProtKB-UniRule"/>
</dbReference>
<gene>
    <name evidence="5 12" type="primary">hisD</name>
    <name evidence="12" type="ORF">PSM36_2100</name>
</gene>
<feature type="binding site" evidence="5 9">
    <location>
        <position position="255"/>
    </location>
    <ligand>
        <name>Zn(2+)</name>
        <dbReference type="ChEBI" id="CHEBI:29105"/>
    </ligand>
</feature>
<dbReference type="FunFam" id="3.40.50.1980:FF:000001">
    <property type="entry name" value="Histidinol dehydrogenase"/>
    <property type="match status" value="1"/>
</dbReference>
<reference evidence="12 13" key="1">
    <citation type="submission" date="2016-08" db="EMBL/GenBank/DDBJ databases">
        <authorList>
            <person name="Seilhamer J.J."/>
        </authorList>
    </citation>
    <scope>NUCLEOTIDE SEQUENCE [LARGE SCALE GENOMIC DNA]</scope>
    <source>
        <strain evidence="12">M3/6</strain>
    </source>
</reference>
<feature type="binding site" evidence="5 8">
    <location>
        <position position="410"/>
    </location>
    <ligand>
        <name>substrate</name>
    </ligand>
</feature>
<dbReference type="STRING" id="1642647.PSM36_2100"/>
<dbReference type="InterPro" id="IPR022695">
    <property type="entry name" value="Histidinol_DH_monofunct"/>
</dbReference>
<feature type="active site" description="Proton acceptor" evidence="5 6">
    <location>
        <position position="322"/>
    </location>
</feature>
<evidence type="ECO:0000256" key="9">
    <source>
        <dbReference type="PIRSR" id="PIRSR000099-4"/>
    </source>
</evidence>
<name>A0A1R3T8J3_9BACT</name>
<feature type="binding site" evidence="5 8">
    <location>
        <position position="233"/>
    </location>
    <ligand>
        <name>substrate</name>
    </ligand>
</feature>
<evidence type="ECO:0000256" key="3">
    <source>
        <dbReference type="ARBA" id="ARBA00022833"/>
    </source>
</evidence>
<feature type="binding site" evidence="5 7">
    <location>
        <position position="186"/>
    </location>
    <ligand>
        <name>NAD(+)</name>
        <dbReference type="ChEBI" id="CHEBI:57540"/>
    </ligand>
</feature>
<dbReference type="PRINTS" id="PR00083">
    <property type="entry name" value="HOLDHDRGNASE"/>
</dbReference>
<keyword evidence="13" id="KW-1185">Reference proteome</keyword>
<feature type="binding site" evidence="5 8">
    <location>
        <position position="415"/>
    </location>
    <ligand>
        <name>substrate</name>
    </ligand>
</feature>
<dbReference type="GO" id="GO:0008270">
    <property type="term" value="F:zinc ion binding"/>
    <property type="evidence" value="ECO:0007669"/>
    <property type="project" value="UniProtKB-UniRule"/>
</dbReference>
<dbReference type="PROSITE" id="PS00611">
    <property type="entry name" value="HISOL_DEHYDROGENASE"/>
    <property type="match status" value="1"/>
</dbReference>
<keyword evidence="5" id="KW-0028">Amino-acid biosynthesis</keyword>
<feature type="binding site" evidence="5 8">
    <location>
        <position position="255"/>
    </location>
    <ligand>
        <name>substrate</name>
    </ligand>
</feature>
<keyword evidence="4 5" id="KW-0560">Oxidoreductase</keyword>
<feature type="region of interest" description="Disordered" evidence="11">
    <location>
        <begin position="439"/>
        <end position="482"/>
    </location>
</feature>
<dbReference type="AlphaFoldDB" id="A0A1R3T8J3"/>
<dbReference type="PIRSF" id="PIRSF000099">
    <property type="entry name" value="Histidinol_dh"/>
    <property type="match status" value="1"/>
</dbReference>
<dbReference type="RefSeq" id="WP_076930830.1">
    <property type="nucleotide sequence ID" value="NZ_LT605205.1"/>
</dbReference>
<evidence type="ECO:0000313" key="13">
    <source>
        <dbReference type="Proteomes" id="UP000187464"/>
    </source>
</evidence>
<comment type="catalytic activity">
    <reaction evidence="5">
        <text>L-histidinol + 2 NAD(+) + H2O = L-histidine + 2 NADH + 3 H(+)</text>
        <dbReference type="Rhea" id="RHEA:20641"/>
        <dbReference type="ChEBI" id="CHEBI:15377"/>
        <dbReference type="ChEBI" id="CHEBI:15378"/>
        <dbReference type="ChEBI" id="CHEBI:57540"/>
        <dbReference type="ChEBI" id="CHEBI:57595"/>
        <dbReference type="ChEBI" id="CHEBI:57699"/>
        <dbReference type="ChEBI" id="CHEBI:57945"/>
        <dbReference type="EC" id="1.1.1.23"/>
    </reaction>
</comment>
<dbReference type="InterPro" id="IPR001692">
    <property type="entry name" value="Histidinol_DH_CS"/>
</dbReference>
<evidence type="ECO:0000256" key="7">
    <source>
        <dbReference type="PIRSR" id="PIRSR000099-2"/>
    </source>
</evidence>
<dbReference type="NCBIfam" id="TIGR00069">
    <property type="entry name" value="hisD"/>
    <property type="match status" value="1"/>
</dbReference>
<dbReference type="SUPFAM" id="SSF53720">
    <property type="entry name" value="ALDH-like"/>
    <property type="match status" value="1"/>
</dbReference>
<dbReference type="Proteomes" id="UP000187464">
    <property type="component" value="Chromosome I"/>
</dbReference>
<keyword evidence="2 5" id="KW-0479">Metal-binding</keyword>
<keyword evidence="5 7" id="KW-0520">NAD</keyword>
<dbReference type="Gene3D" id="3.40.50.1980">
    <property type="entry name" value="Nitrogenase molybdenum iron protein domain"/>
    <property type="match status" value="2"/>
</dbReference>
<dbReference type="InterPro" id="IPR012131">
    <property type="entry name" value="Hstdl_DH"/>
</dbReference>
<evidence type="ECO:0000256" key="11">
    <source>
        <dbReference type="SAM" id="MobiDB-lite"/>
    </source>
</evidence>
<evidence type="ECO:0000256" key="2">
    <source>
        <dbReference type="ARBA" id="ARBA00022723"/>
    </source>
</evidence>
<keyword evidence="3 5" id="KW-0862">Zinc</keyword>
<comment type="cofactor">
    <cofactor evidence="5 9">
        <name>Zn(2+)</name>
        <dbReference type="ChEBI" id="CHEBI:29105"/>
    </cofactor>
    <text evidence="5 9">Binds 1 zinc ion per subunit.</text>
</comment>
<dbReference type="CDD" id="cd06572">
    <property type="entry name" value="Histidinol_dh"/>
    <property type="match status" value="1"/>
</dbReference>
<proteinExistence type="inferred from homology"/>
<sequence>MKTISNPSQSKQKKLAERPMIRQRKLMTTVERIFYNIHRKGDKAVLTYSRQFDWPAQERLEVDRETIEKAAGLVSERLKQAIELARKNIESFHRSQQEEIRKVETAPGVVCWRESRPITRIGIYIPGGTAPLFSTVLMLAVPAKIAGCSEIVLCTPPNEEGKIHPAILYAAALTGVTKIFAVGGIQAIGAMAFGTESIPKVDKIFGPGNQYVMAAKRSAQYYGTAIDMPAGPSELLVIADDTSNPVFVAADLLSQAEHGPDSQVILLSDNKKVIKAVNKELDLQLEGLPRKEIAAQALKNSKAILFDDLEECVDFSNFYAPEHLILATENPVLLSRRVTTAGSIFLGHYSCESAGDYASGTNHTLPTSGHAAAYSGVSLDSFVKKITFQQLTEEGVISIGNAVEIMAEEEQLIAHKNAMTLRLGAVKARQIAMTGYTQEQVQNQEQEQQIQQGESQASSQTERHDADELPQTEQQDDENGEF</sequence>
<dbReference type="PANTHER" id="PTHR21256">
    <property type="entry name" value="HISTIDINOL DEHYDROGENASE HDH"/>
    <property type="match status" value="1"/>
</dbReference>
<protein>
    <recommendedName>
        <fullName evidence="5">Histidinol dehydrogenase</fullName>
        <shortName evidence="5">HDH</shortName>
        <ecNumber evidence="5">1.1.1.23</ecNumber>
    </recommendedName>
</protein>
<comment type="pathway">
    <text evidence="5">Amino-acid biosynthesis; L-histidine biosynthesis; L-histidine from 5-phospho-alpha-D-ribose 1-diphosphate: step 9/9.</text>
</comment>
<dbReference type="GO" id="GO:0051287">
    <property type="term" value="F:NAD binding"/>
    <property type="evidence" value="ECO:0007669"/>
    <property type="project" value="InterPro"/>
</dbReference>
<dbReference type="GO" id="GO:0000105">
    <property type="term" value="P:L-histidine biosynthetic process"/>
    <property type="evidence" value="ECO:0007669"/>
    <property type="project" value="UniProtKB-UniRule"/>
</dbReference>
<dbReference type="HAMAP" id="MF_01024">
    <property type="entry name" value="HisD"/>
    <property type="match status" value="1"/>
</dbReference>
<dbReference type="EC" id="1.1.1.23" evidence="5"/>
<evidence type="ECO:0000256" key="1">
    <source>
        <dbReference type="ARBA" id="ARBA00010178"/>
    </source>
</evidence>
<feature type="binding site" evidence="5 9">
    <location>
        <position position="356"/>
    </location>
    <ligand>
        <name>Zn(2+)</name>
        <dbReference type="ChEBI" id="CHEBI:29105"/>
    </ligand>
</feature>
<evidence type="ECO:0000313" key="12">
    <source>
        <dbReference type="EMBL" id="SCD20907.1"/>
    </source>
</evidence>
<feature type="binding site" evidence="5 9">
    <location>
        <position position="258"/>
    </location>
    <ligand>
        <name>Zn(2+)</name>
        <dbReference type="ChEBI" id="CHEBI:29105"/>
    </ligand>
</feature>
<feature type="compositionally biased region" description="Low complexity" evidence="11">
    <location>
        <begin position="439"/>
        <end position="460"/>
    </location>
</feature>
<evidence type="ECO:0000256" key="5">
    <source>
        <dbReference type="HAMAP-Rule" id="MF_01024"/>
    </source>
</evidence>
<feature type="binding site" evidence="5 7">
    <location>
        <position position="124"/>
    </location>
    <ligand>
        <name>NAD(+)</name>
        <dbReference type="ChEBI" id="CHEBI:57540"/>
    </ligand>
</feature>
<organism evidence="12 13">
    <name type="scientific">Proteiniphilum saccharofermentans</name>
    <dbReference type="NCBI Taxonomy" id="1642647"/>
    <lineage>
        <taxon>Bacteria</taxon>
        <taxon>Pseudomonadati</taxon>
        <taxon>Bacteroidota</taxon>
        <taxon>Bacteroidia</taxon>
        <taxon>Bacteroidales</taxon>
        <taxon>Dysgonomonadaceae</taxon>
        <taxon>Proteiniphilum</taxon>
    </lineage>
</organism>
<feature type="binding site" evidence="5 9">
    <location>
        <position position="415"/>
    </location>
    <ligand>
        <name>Zn(2+)</name>
        <dbReference type="ChEBI" id="CHEBI:29105"/>
    </ligand>
</feature>
<dbReference type="Gene3D" id="1.20.5.1300">
    <property type="match status" value="1"/>
</dbReference>
<dbReference type="KEGG" id="psac:PSM36_2100"/>
<comment type="similarity">
    <text evidence="1 5 10">Belongs to the histidinol dehydrogenase family.</text>
</comment>
<dbReference type="GO" id="GO:0005829">
    <property type="term" value="C:cytosol"/>
    <property type="evidence" value="ECO:0007669"/>
    <property type="project" value="TreeGrafter"/>
</dbReference>
<feature type="binding site" evidence="5 8">
    <location>
        <position position="356"/>
    </location>
    <ligand>
        <name>substrate</name>
    </ligand>
</feature>
<dbReference type="InterPro" id="IPR016161">
    <property type="entry name" value="Ald_DH/histidinol_DH"/>
</dbReference>
<accession>A0A1R3T8J3</accession>
<feature type="active site" description="Proton acceptor" evidence="5 6">
    <location>
        <position position="323"/>
    </location>
</feature>
<evidence type="ECO:0000256" key="4">
    <source>
        <dbReference type="ARBA" id="ARBA00023002"/>
    </source>
</evidence>
<dbReference type="Pfam" id="PF00815">
    <property type="entry name" value="Histidinol_dh"/>
    <property type="match status" value="1"/>
</dbReference>
<feature type="binding site" evidence="5 7">
    <location>
        <position position="209"/>
    </location>
    <ligand>
        <name>NAD(+)</name>
        <dbReference type="ChEBI" id="CHEBI:57540"/>
    </ligand>
</feature>
<dbReference type="PANTHER" id="PTHR21256:SF2">
    <property type="entry name" value="HISTIDINE BIOSYNTHESIS TRIFUNCTIONAL PROTEIN"/>
    <property type="match status" value="1"/>
</dbReference>
<dbReference type="UniPathway" id="UPA00031">
    <property type="reaction ID" value="UER00014"/>
</dbReference>
<keyword evidence="5" id="KW-0368">Histidine biosynthesis</keyword>
<comment type="function">
    <text evidence="5">Catalyzes the sequential NAD-dependent oxidations of L-histidinol to L-histidinaldehyde and then to L-histidine.</text>
</comment>